<dbReference type="AlphaFoldDB" id="A0A9J6QW62"/>
<dbReference type="EMBL" id="JAOSHN010000004">
    <property type="protein sequence ID" value="MCU7378902.1"/>
    <property type="molecule type" value="Genomic_DNA"/>
</dbReference>
<evidence type="ECO:0000313" key="3">
    <source>
        <dbReference type="EMBL" id="MCU7378902.1"/>
    </source>
</evidence>
<feature type="chain" id="PRO_5039924342" description="Conjugal transfer protein TrbC" evidence="2">
    <location>
        <begin position="33"/>
        <end position="112"/>
    </location>
</feature>
<gene>
    <name evidence="3" type="ORF">OBO34_11100</name>
</gene>
<reference evidence="3" key="1">
    <citation type="submission" date="2022-09" db="EMBL/GenBank/DDBJ databases">
        <title>Culturomic study of gut microbiota in children with autism spectrum disorder.</title>
        <authorList>
            <person name="Efimov B.A."/>
            <person name="Chaplin A.V."/>
            <person name="Sokolova S.R."/>
            <person name="Pikina A.P."/>
            <person name="Korzhanova M."/>
            <person name="Belova V."/>
            <person name="Korostin D."/>
        </authorList>
    </citation>
    <scope>NUCLEOTIDE SEQUENCE</scope>
    <source>
        <strain evidence="3">ASD5510</strain>
    </source>
</reference>
<feature type="signal peptide" evidence="2">
    <location>
        <begin position="1"/>
        <end position="32"/>
    </location>
</feature>
<keyword evidence="1" id="KW-1133">Transmembrane helix</keyword>
<keyword evidence="1" id="KW-0812">Transmembrane</keyword>
<proteinExistence type="predicted"/>
<sequence length="112" mass="11948">MKKQVHSKLTRSAGKLFSLCFFLSAAFLSTGAFVYADKFEAAAKSASEGIQASASGATRWIIAGIMVVTGLIFLVGTQQQKEHTKGEIFMKLVGVAVIVCAIPLSGIIFGWF</sequence>
<keyword evidence="2" id="KW-0732">Signal</keyword>
<evidence type="ECO:0000256" key="1">
    <source>
        <dbReference type="SAM" id="Phobius"/>
    </source>
</evidence>
<evidence type="ECO:0000313" key="4">
    <source>
        <dbReference type="Proteomes" id="UP001065549"/>
    </source>
</evidence>
<protein>
    <recommendedName>
        <fullName evidence="5">Conjugal transfer protein TrbC</fullName>
    </recommendedName>
</protein>
<feature type="transmembrane region" description="Helical" evidence="1">
    <location>
        <begin position="60"/>
        <end position="76"/>
    </location>
</feature>
<keyword evidence="4" id="KW-1185">Reference proteome</keyword>
<accession>A0A9J6QW62</accession>
<dbReference type="Proteomes" id="UP001065549">
    <property type="component" value="Unassembled WGS sequence"/>
</dbReference>
<evidence type="ECO:0008006" key="5">
    <source>
        <dbReference type="Google" id="ProtNLM"/>
    </source>
</evidence>
<keyword evidence="1" id="KW-0472">Membrane</keyword>
<feature type="transmembrane region" description="Helical" evidence="1">
    <location>
        <begin position="88"/>
        <end position="111"/>
    </location>
</feature>
<name>A0A9J6QW62_9FIRM</name>
<dbReference type="RefSeq" id="WP_269478514.1">
    <property type="nucleotide sequence ID" value="NZ_JAOSHN010000004.1"/>
</dbReference>
<comment type="caution">
    <text evidence="3">The sequence shown here is derived from an EMBL/GenBank/DDBJ whole genome shotgun (WGS) entry which is preliminary data.</text>
</comment>
<evidence type="ECO:0000256" key="2">
    <source>
        <dbReference type="SAM" id="SignalP"/>
    </source>
</evidence>
<organism evidence="3 4">
    <name type="scientific">Hominibacterium faecale</name>
    <dbReference type="NCBI Taxonomy" id="2839743"/>
    <lineage>
        <taxon>Bacteria</taxon>
        <taxon>Bacillati</taxon>
        <taxon>Bacillota</taxon>
        <taxon>Clostridia</taxon>
        <taxon>Peptostreptococcales</taxon>
        <taxon>Anaerovoracaceae</taxon>
        <taxon>Hominibacterium</taxon>
    </lineage>
</organism>